<feature type="chain" id="PRO_5001655328" evidence="1">
    <location>
        <begin position="24"/>
        <end position="187"/>
    </location>
</feature>
<reference evidence="2" key="1">
    <citation type="submission" date="2013-08" db="EMBL/GenBank/DDBJ databases">
        <title>Gene expansion shapes genome architecture in the human pathogen Lichtheimia corymbifera: an evolutionary genomics analysis in the ancient terrestrial Mucorales (Mucoromycotina).</title>
        <authorList>
            <person name="Schwartze V.U."/>
            <person name="Winter S."/>
            <person name="Shelest E."/>
            <person name="Marcet-Houben M."/>
            <person name="Horn F."/>
            <person name="Wehner S."/>
            <person name="Hoffmann K."/>
            <person name="Riege K."/>
            <person name="Sammeth M."/>
            <person name="Nowrousian M."/>
            <person name="Valiante V."/>
            <person name="Linde J."/>
            <person name="Jacobsen I.D."/>
            <person name="Marz M."/>
            <person name="Brakhage A.A."/>
            <person name="Gabaldon T."/>
            <person name="Bocker S."/>
            <person name="Voigt K."/>
        </authorList>
    </citation>
    <scope>NUCLEOTIDE SEQUENCE [LARGE SCALE GENOMIC DNA]</scope>
    <source>
        <strain evidence="2">FSU 9682</strain>
    </source>
</reference>
<evidence type="ECO:0000313" key="3">
    <source>
        <dbReference type="Proteomes" id="UP000027586"/>
    </source>
</evidence>
<sequence>MKSRVLVSLFLLIVCFQSTIVIGVFGDWKSDRACFGGYCNKGGPLSPLPADKCTEAIQPKSNPECSGGRVSKWYTAGAGQFCMCGRQEASNSIPELEKCAQQVEDVIRSYDPKKLELPGYEKLYEMEHPGELQKQKDIYDKFQAYKKAHSEDQNGSKFLTSPESPCESQRSAAVAACEKCPACKYFE</sequence>
<dbReference type="Proteomes" id="UP000027586">
    <property type="component" value="Unassembled WGS sequence"/>
</dbReference>
<dbReference type="AlphaFoldDB" id="A0A068RNS2"/>
<proteinExistence type="predicted"/>
<accession>A0A068RNS2</accession>
<evidence type="ECO:0000256" key="1">
    <source>
        <dbReference type="SAM" id="SignalP"/>
    </source>
</evidence>
<protein>
    <submittedName>
        <fullName evidence="2">Uncharacterized protein</fullName>
    </submittedName>
</protein>
<keyword evidence="3" id="KW-1185">Reference proteome</keyword>
<feature type="signal peptide" evidence="1">
    <location>
        <begin position="1"/>
        <end position="23"/>
    </location>
</feature>
<dbReference type="VEuPathDB" id="FungiDB:LCOR_02985.1"/>
<organism evidence="2 3">
    <name type="scientific">Lichtheimia corymbifera JMRC:FSU:9682</name>
    <dbReference type="NCBI Taxonomy" id="1263082"/>
    <lineage>
        <taxon>Eukaryota</taxon>
        <taxon>Fungi</taxon>
        <taxon>Fungi incertae sedis</taxon>
        <taxon>Mucoromycota</taxon>
        <taxon>Mucoromycotina</taxon>
        <taxon>Mucoromycetes</taxon>
        <taxon>Mucorales</taxon>
        <taxon>Lichtheimiaceae</taxon>
        <taxon>Lichtheimia</taxon>
    </lineage>
</organism>
<keyword evidence="1" id="KW-0732">Signal</keyword>
<gene>
    <name evidence="2" type="ORF">LCOR_02985.1</name>
</gene>
<comment type="caution">
    <text evidence="2">The sequence shown here is derived from an EMBL/GenBank/DDBJ whole genome shotgun (WGS) entry which is preliminary data.</text>
</comment>
<dbReference type="EMBL" id="CBTN010000009">
    <property type="protein sequence ID" value="CDH51370.1"/>
    <property type="molecule type" value="Genomic_DNA"/>
</dbReference>
<name>A0A068RNS2_9FUNG</name>
<dbReference type="OrthoDB" id="10468141at2759"/>
<evidence type="ECO:0000313" key="2">
    <source>
        <dbReference type="EMBL" id="CDH51370.1"/>
    </source>
</evidence>